<accession>A0ABZ0P3I1</accession>
<dbReference type="SMART" id="SM00256">
    <property type="entry name" value="FBOX"/>
    <property type="match status" value="1"/>
</dbReference>
<evidence type="ECO:0000313" key="3">
    <source>
        <dbReference type="Proteomes" id="UP001302367"/>
    </source>
</evidence>
<dbReference type="Proteomes" id="UP001302367">
    <property type="component" value="Chromosome 7"/>
</dbReference>
<organism evidence="2 3">
    <name type="scientific">Cercospora beticola</name>
    <name type="common">Sugarbeet leaf spot fungus</name>
    <dbReference type="NCBI Taxonomy" id="122368"/>
    <lineage>
        <taxon>Eukaryota</taxon>
        <taxon>Fungi</taxon>
        <taxon>Dikarya</taxon>
        <taxon>Ascomycota</taxon>
        <taxon>Pezizomycotina</taxon>
        <taxon>Dothideomycetes</taxon>
        <taxon>Dothideomycetidae</taxon>
        <taxon>Mycosphaerellales</taxon>
        <taxon>Mycosphaerellaceae</taxon>
        <taxon>Cercospora</taxon>
    </lineage>
</organism>
<proteinExistence type="predicted"/>
<sequence>MSSHLHLQFKDVRNKGRLVIVPWESVQALFNDNTSLQQHLDTLRKTDDTVPKSDVQSTINEAINAAHTLDRFVSQLRTSCPPRFHPSEGPAAKAVFNIPELLENILSNLKGPDLLAAQQTNMLFRNVINGSSSIQKILGLQPDEQSHFHSPFATGAMDIGPPLTLLRPQTRRPNTVMGPICGIQLCVGGHGRAHPPPPLPYSSNHVYVTGRIDSMPTEVGERCLRMLICQPPVREMSIYFCQTDHDSPFSDTRSASSPRREHGFTVADLLFSARLGMEKRGWKQLGRHGRYTRWLELRMVTRLKDDDPVMIKERIKRGQENAGY</sequence>
<feature type="domain" description="F-box" evidence="1">
    <location>
        <begin position="98"/>
        <end position="137"/>
    </location>
</feature>
<dbReference type="EMBL" id="CP134190">
    <property type="protein sequence ID" value="WPB06355.1"/>
    <property type="molecule type" value="Genomic_DNA"/>
</dbReference>
<keyword evidence="3" id="KW-1185">Reference proteome</keyword>
<dbReference type="CDD" id="cd09917">
    <property type="entry name" value="F-box_SF"/>
    <property type="match status" value="1"/>
</dbReference>
<dbReference type="GeneID" id="90644696"/>
<reference evidence="2 3" key="1">
    <citation type="submission" date="2023-09" db="EMBL/GenBank/DDBJ databases">
        <title>Complete-Gapless Cercospora beticola genome.</title>
        <authorList>
            <person name="Wyatt N.A."/>
            <person name="Spanner R.E."/>
            <person name="Bolton M.D."/>
        </authorList>
    </citation>
    <scope>NUCLEOTIDE SEQUENCE [LARGE SCALE GENOMIC DNA]</scope>
    <source>
        <strain evidence="2">Cb09-40</strain>
    </source>
</reference>
<evidence type="ECO:0000313" key="2">
    <source>
        <dbReference type="EMBL" id="WPB06355.1"/>
    </source>
</evidence>
<gene>
    <name evidence="2" type="ORF">RHO25_011012</name>
</gene>
<dbReference type="RefSeq" id="XP_065459419.1">
    <property type="nucleotide sequence ID" value="XM_065603347.1"/>
</dbReference>
<protein>
    <recommendedName>
        <fullName evidence="1">F-box domain-containing protein</fullName>
    </recommendedName>
</protein>
<dbReference type="InterPro" id="IPR001810">
    <property type="entry name" value="F-box_dom"/>
</dbReference>
<name>A0ABZ0P3I1_CERBT</name>
<evidence type="ECO:0000259" key="1">
    <source>
        <dbReference type="SMART" id="SM00256"/>
    </source>
</evidence>